<organism evidence="2 3">
    <name type="scientific">Marinomonas sargassi</name>
    <dbReference type="NCBI Taxonomy" id="2984494"/>
    <lineage>
        <taxon>Bacteria</taxon>
        <taxon>Pseudomonadati</taxon>
        <taxon>Pseudomonadota</taxon>
        <taxon>Gammaproteobacteria</taxon>
        <taxon>Oceanospirillales</taxon>
        <taxon>Oceanospirillaceae</taxon>
        <taxon>Marinomonas</taxon>
    </lineage>
</organism>
<dbReference type="InterPro" id="IPR052340">
    <property type="entry name" value="RNase_Y/CdgJ"/>
</dbReference>
<dbReference type="SUPFAM" id="SSF109604">
    <property type="entry name" value="HD-domain/PDEase-like"/>
    <property type="match status" value="1"/>
</dbReference>
<dbReference type="Proteomes" id="UP001209713">
    <property type="component" value="Unassembled WGS sequence"/>
</dbReference>
<keyword evidence="3" id="KW-1185">Reference proteome</keyword>
<dbReference type="RefSeq" id="WP_263530490.1">
    <property type="nucleotide sequence ID" value="NZ_JAOVZB010000004.1"/>
</dbReference>
<proteinExistence type="predicted"/>
<evidence type="ECO:0000259" key="1">
    <source>
        <dbReference type="PROSITE" id="PS51833"/>
    </source>
</evidence>
<reference evidence="2 3" key="1">
    <citation type="submission" date="2022-10" db="EMBL/GenBank/DDBJ databases">
        <title>Marinomonas transparenta sp. nov. and Marinomonas sargassi sp. nov., isolated from marine alga (Sargassum natans (L.) Gaillon).</title>
        <authorList>
            <person name="Wang Y."/>
        </authorList>
    </citation>
    <scope>NUCLEOTIDE SEQUENCE [LARGE SCALE GENOMIC DNA]</scope>
    <source>
        <strain evidence="2 3">C2222</strain>
    </source>
</reference>
<name>A0ABT2YU26_9GAMM</name>
<gene>
    <name evidence="2" type="ORF">OFY17_09490</name>
</gene>
<dbReference type="Pfam" id="PF08668">
    <property type="entry name" value="HDOD"/>
    <property type="match status" value="1"/>
</dbReference>
<sequence length="494" mass="56120">MPTDAKKKSPFGLSEWLDFLKSKKFPVKDTNLARLKSHYSKENSSLANMHEELSSDPLLAFAIINQANKFKKNDNSEIGNPVHAAAMLGSNSMQKMLSRFSPVDIHSNKPNLKAFLREVEISFESATLAKNWTLKKLPGHEESIFWVTLFKDAVRWLLWFYAYPLMRAVSMRITKGEKSGQAELNILGCRIDELTIRLFTHWKTSSRLIDPFLAKNLPSTKDTQALAKLAHITNELPDFTEDKKLIILINSPLIYSTFASKVVREAHKRGWDSKQLFFFYRVMAAITRKYISEVIESTHTSCIETAKRYDFGGHFLLAKQLLEPNLYKGTAPKKPASLTPVAKLKKALGKNNNYDTKYKASLALKTIKQAIPHANHCIIFKHTKDRIAPLLQSGYDTVEMKKIRWNTPPSSVFKKLLSKQSAIHLFGEKLTSISKKLPEKSDALLGKNSHLILSSVQISATDMAIFWLETQEKFDENDFKTLKQIVSLTAQNKS</sequence>
<dbReference type="InterPro" id="IPR013976">
    <property type="entry name" value="HDOD"/>
</dbReference>
<accession>A0ABT2YU26</accession>
<comment type="caution">
    <text evidence="2">The sequence shown here is derived from an EMBL/GenBank/DDBJ whole genome shotgun (WGS) entry which is preliminary data.</text>
</comment>
<evidence type="ECO:0000313" key="3">
    <source>
        <dbReference type="Proteomes" id="UP001209713"/>
    </source>
</evidence>
<dbReference type="PROSITE" id="PS51833">
    <property type="entry name" value="HDOD"/>
    <property type="match status" value="1"/>
</dbReference>
<dbReference type="Gene3D" id="1.10.3210.10">
    <property type="entry name" value="Hypothetical protein af1432"/>
    <property type="match status" value="1"/>
</dbReference>
<dbReference type="EMBL" id="JAOVZB010000004">
    <property type="protein sequence ID" value="MCV2403109.1"/>
    <property type="molecule type" value="Genomic_DNA"/>
</dbReference>
<evidence type="ECO:0000313" key="2">
    <source>
        <dbReference type="EMBL" id="MCV2403109.1"/>
    </source>
</evidence>
<dbReference type="PANTHER" id="PTHR33525:SF4">
    <property type="entry name" value="CYCLIC DI-GMP PHOSPHODIESTERASE CDGJ"/>
    <property type="match status" value="1"/>
</dbReference>
<feature type="domain" description="HDOD" evidence="1">
    <location>
        <begin position="25"/>
        <end position="218"/>
    </location>
</feature>
<protein>
    <submittedName>
        <fullName evidence="2">HDOD domain-containing protein</fullName>
    </submittedName>
</protein>
<dbReference type="PANTHER" id="PTHR33525">
    <property type="match status" value="1"/>
</dbReference>